<comment type="similarity">
    <text evidence="3 11">Belongs to the peptidase M50B family.</text>
</comment>
<evidence type="ECO:0000256" key="7">
    <source>
        <dbReference type="ARBA" id="ARBA00022833"/>
    </source>
</evidence>
<dbReference type="GO" id="GO:0046872">
    <property type="term" value="F:metal ion binding"/>
    <property type="evidence" value="ECO:0007669"/>
    <property type="project" value="UniProtKB-KW"/>
</dbReference>
<dbReference type="InterPro" id="IPR001478">
    <property type="entry name" value="PDZ"/>
</dbReference>
<organism evidence="13 14">
    <name type="scientific">Maribellus comscasis</name>
    <dbReference type="NCBI Taxonomy" id="2681766"/>
    <lineage>
        <taxon>Bacteria</taxon>
        <taxon>Pseudomonadati</taxon>
        <taxon>Bacteroidota</taxon>
        <taxon>Bacteroidia</taxon>
        <taxon>Marinilabiliales</taxon>
        <taxon>Prolixibacteraceae</taxon>
        <taxon>Maribellus</taxon>
    </lineage>
</organism>
<feature type="transmembrane region" description="Helical" evidence="11">
    <location>
        <begin position="413"/>
        <end position="432"/>
    </location>
</feature>
<feature type="domain" description="PDZ" evidence="12">
    <location>
        <begin position="130"/>
        <end position="192"/>
    </location>
</feature>
<dbReference type="CDD" id="cd06163">
    <property type="entry name" value="S2P-M50_PDZ_RseP-like"/>
    <property type="match status" value="1"/>
</dbReference>
<dbReference type="Pfam" id="PF02163">
    <property type="entry name" value="Peptidase_M50"/>
    <property type="match status" value="1"/>
</dbReference>
<feature type="domain" description="PDZ" evidence="12">
    <location>
        <begin position="202"/>
        <end position="278"/>
    </location>
</feature>
<evidence type="ECO:0000256" key="5">
    <source>
        <dbReference type="ARBA" id="ARBA00022692"/>
    </source>
</evidence>
<dbReference type="Pfam" id="PF17820">
    <property type="entry name" value="PDZ_6"/>
    <property type="match status" value="1"/>
</dbReference>
<feature type="transmembrane region" description="Helical" evidence="11">
    <location>
        <begin position="375"/>
        <end position="401"/>
    </location>
</feature>
<proteinExistence type="inferred from homology"/>
<evidence type="ECO:0000256" key="3">
    <source>
        <dbReference type="ARBA" id="ARBA00007931"/>
    </source>
</evidence>
<dbReference type="InterPro" id="IPR036034">
    <property type="entry name" value="PDZ_sf"/>
</dbReference>
<dbReference type="SUPFAM" id="SSF50156">
    <property type="entry name" value="PDZ domain-like"/>
    <property type="match status" value="2"/>
</dbReference>
<gene>
    <name evidence="13" type="primary">rseP</name>
    <name evidence="13" type="ORF">GM418_14045</name>
</gene>
<evidence type="ECO:0000313" key="13">
    <source>
        <dbReference type="EMBL" id="QGY44748.1"/>
    </source>
</evidence>
<evidence type="ECO:0000256" key="10">
    <source>
        <dbReference type="ARBA" id="ARBA00023136"/>
    </source>
</evidence>
<keyword evidence="5 11" id="KW-0812">Transmembrane</keyword>
<keyword evidence="7 11" id="KW-0862">Zinc</keyword>
<dbReference type="InterPro" id="IPR008915">
    <property type="entry name" value="Peptidase_M50"/>
</dbReference>
<dbReference type="GO" id="GO:0004222">
    <property type="term" value="F:metalloendopeptidase activity"/>
    <property type="evidence" value="ECO:0007669"/>
    <property type="project" value="InterPro"/>
</dbReference>
<dbReference type="RefSeq" id="WP_158867352.1">
    <property type="nucleotide sequence ID" value="NZ_CP046401.1"/>
</dbReference>
<evidence type="ECO:0000259" key="12">
    <source>
        <dbReference type="SMART" id="SM00228"/>
    </source>
</evidence>
<evidence type="ECO:0000256" key="4">
    <source>
        <dbReference type="ARBA" id="ARBA00022670"/>
    </source>
</evidence>
<dbReference type="GO" id="GO:0016020">
    <property type="term" value="C:membrane"/>
    <property type="evidence" value="ECO:0007669"/>
    <property type="project" value="UniProtKB-SubCell"/>
</dbReference>
<evidence type="ECO:0000256" key="9">
    <source>
        <dbReference type="ARBA" id="ARBA00023049"/>
    </source>
</evidence>
<keyword evidence="9 11" id="KW-0482">Metalloprotease</keyword>
<sequence length="445" mass="50102">MEAILVKTAQLLLSLSILVVLHEFGHFMFARLFKTRVEKFYLFFDPWFSLFRVKKGETEYGVGWLPLGGYVKISGMIDESMDKEAMKLPPKPYEFRSKPAWQRLLIMVGGVLMNFIFAILIYVGVLYAWGESYLPTANAKYGIVVSEVGKEIGFQDGDKILSVDGKHVESFSKVIPTIVLDAAKTVQVERNGQSVDVEISDADLALLLKSKDVFEPRLPFDFKVIGVDKEMPAGKAGIQEDDVLASVDGREFDYYDEFTDYLRLKKGEAVNLEIVRDGQKLTKDISITEEGQAGFGLSLIDREIFEFKTLKYGFFESFPAGIKRGVETTGDYLKQFKLFFKPETKAYESLGGFATIGNIFPSTWDWESFWNMTAFISIILAIMNLLPIPALDGGHVMFLVFEMVSGKKPGEKFLEYAQIVGMVILLALVLYANANDIIKMINGTF</sequence>
<evidence type="ECO:0000256" key="1">
    <source>
        <dbReference type="ARBA" id="ARBA00001947"/>
    </source>
</evidence>
<dbReference type="KEGG" id="mcos:GM418_14045"/>
<dbReference type="GO" id="GO:0006508">
    <property type="term" value="P:proteolysis"/>
    <property type="evidence" value="ECO:0007669"/>
    <property type="project" value="UniProtKB-KW"/>
</dbReference>
<evidence type="ECO:0000256" key="2">
    <source>
        <dbReference type="ARBA" id="ARBA00004141"/>
    </source>
</evidence>
<name>A0A6I6JUK9_9BACT</name>
<keyword evidence="4 13" id="KW-0645">Protease</keyword>
<comment type="cofactor">
    <cofactor evidence="1 11">
        <name>Zn(2+)</name>
        <dbReference type="ChEBI" id="CHEBI:29105"/>
    </cofactor>
</comment>
<keyword evidence="10 11" id="KW-0472">Membrane</keyword>
<dbReference type="PANTHER" id="PTHR42837:SF2">
    <property type="entry name" value="MEMBRANE METALLOPROTEASE ARASP2, CHLOROPLASTIC-RELATED"/>
    <property type="match status" value="1"/>
</dbReference>
<evidence type="ECO:0000256" key="8">
    <source>
        <dbReference type="ARBA" id="ARBA00022989"/>
    </source>
</evidence>
<keyword evidence="6 11" id="KW-0378">Hydrolase</keyword>
<dbReference type="NCBIfam" id="TIGR00054">
    <property type="entry name" value="RIP metalloprotease RseP"/>
    <property type="match status" value="1"/>
</dbReference>
<feature type="transmembrane region" description="Helical" evidence="11">
    <location>
        <begin position="104"/>
        <end position="129"/>
    </location>
</feature>
<evidence type="ECO:0000313" key="14">
    <source>
        <dbReference type="Proteomes" id="UP000428260"/>
    </source>
</evidence>
<dbReference type="InterPro" id="IPR041489">
    <property type="entry name" value="PDZ_6"/>
</dbReference>
<keyword evidence="8 11" id="KW-1133">Transmembrane helix</keyword>
<dbReference type="PANTHER" id="PTHR42837">
    <property type="entry name" value="REGULATOR OF SIGMA-E PROTEASE RSEP"/>
    <property type="match status" value="1"/>
</dbReference>
<dbReference type="SMART" id="SM00228">
    <property type="entry name" value="PDZ"/>
    <property type="match status" value="2"/>
</dbReference>
<protein>
    <recommendedName>
        <fullName evidence="11">Zinc metalloprotease</fullName>
        <ecNumber evidence="11">3.4.24.-</ecNumber>
    </recommendedName>
</protein>
<dbReference type="AlphaFoldDB" id="A0A6I6JUK9"/>
<evidence type="ECO:0000256" key="6">
    <source>
        <dbReference type="ARBA" id="ARBA00022801"/>
    </source>
</evidence>
<dbReference type="EC" id="3.4.24.-" evidence="11"/>
<comment type="subcellular location">
    <subcellularLocation>
        <location evidence="2">Membrane</location>
        <topology evidence="2">Multi-pass membrane protein</topology>
    </subcellularLocation>
</comment>
<keyword evidence="14" id="KW-1185">Reference proteome</keyword>
<dbReference type="Proteomes" id="UP000428260">
    <property type="component" value="Chromosome"/>
</dbReference>
<evidence type="ECO:0000256" key="11">
    <source>
        <dbReference type="RuleBase" id="RU362031"/>
    </source>
</evidence>
<dbReference type="EMBL" id="CP046401">
    <property type="protein sequence ID" value="QGY44748.1"/>
    <property type="molecule type" value="Genomic_DNA"/>
</dbReference>
<feature type="transmembrane region" description="Helical" evidence="11">
    <location>
        <begin position="12"/>
        <end position="33"/>
    </location>
</feature>
<accession>A0A6I6JUK9</accession>
<keyword evidence="11" id="KW-0479">Metal-binding</keyword>
<dbReference type="Gene3D" id="2.30.42.10">
    <property type="match status" value="2"/>
</dbReference>
<reference evidence="13 14" key="1">
    <citation type="submission" date="2019-11" db="EMBL/GenBank/DDBJ databases">
        <authorList>
            <person name="Zheng R.K."/>
            <person name="Sun C.M."/>
        </authorList>
    </citation>
    <scope>NUCLEOTIDE SEQUENCE [LARGE SCALE GENOMIC DNA]</scope>
    <source>
        <strain evidence="13 14">WC007</strain>
    </source>
</reference>
<dbReference type="InterPro" id="IPR004387">
    <property type="entry name" value="Pept_M50_Zn"/>
</dbReference>